<evidence type="ECO:0000313" key="2">
    <source>
        <dbReference type="EMBL" id="KAF2142305.1"/>
    </source>
</evidence>
<feature type="transmembrane region" description="Helical" evidence="1">
    <location>
        <begin position="115"/>
        <end position="135"/>
    </location>
</feature>
<sequence length="672" mass="75420">MDSKALPDDYTIYQGVWTNWTYGRIFGATLTLNRRDGALLIAFIALFVTLIGTSFWRLICYAFHYYRSTESPRDGLHHQIQATLRNAANGTSGAWNLISILNAWKRESKQPYRRVLPLLILTVVIISAFAAASGFSSRISSMGSEVLIRSNYCGMMYVTKDESISDLYTVIAPYARQRDIAHTNYASQCYNHSNPESCSMYVKNRLRVETTRNASCPFGGDICTRPNNSLILDSGLINLHDDLGVNLPSSQHIYFRYKTQCSPLKVEPYQTLHNHTSESGTTTLARYHYGEQATRYSYNRNFTYEYWANSTRLDDGPATNADYTVSHRKACRGNGTYHDTSSTFYPIPELAYPDADIALVFLSANEIEFAQEISDDWYAAHQPSNSTRTSLWLGNNQELRTYKQDTPVSVLACASQKQWCLADGTCTPLSSEIDVKGPAESLAGDDDDVKSKLLYWVVGATMQSEPSLESIISSLGSQALTSRTSLFDGVQGPLPGRQWQHEVESWFNIALARIQATYVDIAIGSADEAVARHIKRPKNKQERYLCNNQKIRSTVYTNISLFGLILILSIGTIIILLSNFIETLVSFILRRRRADIYAHLEWGVNETLQLQRLAHEGVGLGQWKKCGDMVPITEMGDMIGVLDVSEAWHVKLKAPVMGWEKEAVVSSGLMTM</sequence>
<evidence type="ECO:0000256" key="1">
    <source>
        <dbReference type="SAM" id="Phobius"/>
    </source>
</evidence>
<dbReference type="GeneID" id="54299537"/>
<feature type="transmembrane region" description="Helical" evidence="1">
    <location>
        <begin position="561"/>
        <end position="589"/>
    </location>
</feature>
<keyword evidence="3" id="KW-1185">Reference proteome</keyword>
<gene>
    <name evidence="2" type="ORF">K452DRAFT_297623</name>
</gene>
<reference evidence="2" key="1">
    <citation type="journal article" date="2020" name="Stud. Mycol.">
        <title>101 Dothideomycetes genomes: a test case for predicting lifestyles and emergence of pathogens.</title>
        <authorList>
            <person name="Haridas S."/>
            <person name="Albert R."/>
            <person name="Binder M."/>
            <person name="Bloem J."/>
            <person name="Labutti K."/>
            <person name="Salamov A."/>
            <person name="Andreopoulos B."/>
            <person name="Baker S."/>
            <person name="Barry K."/>
            <person name="Bills G."/>
            <person name="Bluhm B."/>
            <person name="Cannon C."/>
            <person name="Castanera R."/>
            <person name="Culley D."/>
            <person name="Daum C."/>
            <person name="Ezra D."/>
            <person name="Gonzalez J."/>
            <person name="Henrissat B."/>
            <person name="Kuo A."/>
            <person name="Liang C."/>
            <person name="Lipzen A."/>
            <person name="Lutzoni F."/>
            <person name="Magnuson J."/>
            <person name="Mondo S."/>
            <person name="Nolan M."/>
            <person name="Ohm R."/>
            <person name="Pangilinan J."/>
            <person name="Park H.-J."/>
            <person name="Ramirez L."/>
            <person name="Alfaro M."/>
            <person name="Sun H."/>
            <person name="Tritt A."/>
            <person name="Yoshinaga Y."/>
            <person name="Zwiers L.-H."/>
            <person name="Turgeon B."/>
            <person name="Goodwin S."/>
            <person name="Spatafora J."/>
            <person name="Crous P."/>
            <person name="Grigoriev I."/>
        </authorList>
    </citation>
    <scope>NUCLEOTIDE SEQUENCE</scope>
    <source>
        <strain evidence="2">CBS 121167</strain>
    </source>
</reference>
<proteinExistence type="predicted"/>
<protein>
    <submittedName>
        <fullName evidence="2">Uncharacterized protein</fullName>
    </submittedName>
</protein>
<dbReference type="AlphaFoldDB" id="A0A6A6BG87"/>
<feature type="transmembrane region" description="Helical" evidence="1">
    <location>
        <begin position="38"/>
        <end position="63"/>
    </location>
</feature>
<accession>A0A6A6BG87</accession>
<dbReference type="Proteomes" id="UP000799438">
    <property type="component" value="Unassembled WGS sequence"/>
</dbReference>
<dbReference type="RefSeq" id="XP_033398017.1">
    <property type="nucleotide sequence ID" value="XM_033542040.1"/>
</dbReference>
<evidence type="ECO:0000313" key="3">
    <source>
        <dbReference type="Proteomes" id="UP000799438"/>
    </source>
</evidence>
<name>A0A6A6BG87_9PEZI</name>
<keyword evidence="1" id="KW-1133">Transmembrane helix</keyword>
<keyword evidence="1" id="KW-0812">Transmembrane</keyword>
<dbReference type="OrthoDB" id="3540210at2759"/>
<dbReference type="EMBL" id="ML995484">
    <property type="protein sequence ID" value="KAF2142305.1"/>
    <property type="molecule type" value="Genomic_DNA"/>
</dbReference>
<organism evidence="2 3">
    <name type="scientific">Aplosporella prunicola CBS 121167</name>
    <dbReference type="NCBI Taxonomy" id="1176127"/>
    <lineage>
        <taxon>Eukaryota</taxon>
        <taxon>Fungi</taxon>
        <taxon>Dikarya</taxon>
        <taxon>Ascomycota</taxon>
        <taxon>Pezizomycotina</taxon>
        <taxon>Dothideomycetes</taxon>
        <taxon>Dothideomycetes incertae sedis</taxon>
        <taxon>Botryosphaeriales</taxon>
        <taxon>Aplosporellaceae</taxon>
        <taxon>Aplosporella</taxon>
    </lineage>
</organism>
<keyword evidence="1" id="KW-0472">Membrane</keyword>